<feature type="transmembrane region" description="Helical" evidence="7">
    <location>
        <begin position="248"/>
        <end position="270"/>
    </location>
</feature>
<feature type="transmembrane region" description="Helical" evidence="7">
    <location>
        <begin position="370"/>
        <end position="389"/>
    </location>
</feature>
<keyword evidence="4" id="KW-0808">Transferase</keyword>
<comment type="caution">
    <text evidence="10">The sequence shown here is derived from an EMBL/GenBank/DDBJ whole genome shotgun (WGS) entry which is preliminary data.</text>
</comment>
<dbReference type="InterPro" id="IPR008979">
    <property type="entry name" value="Galactose-bd-like_sf"/>
</dbReference>
<dbReference type="InterPro" id="IPR036097">
    <property type="entry name" value="HisK_dim/P_sf"/>
</dbReference>
<evidence type="ECO:0000256" key="4">
    <source>
        <dbReference type="ARBA" id="ARBA00022679"/>
    </source>
</evidence>
<evidence type="ECO:0000259" key="9">
    <source>
        <dbReference type="PROSITE" id="PS50110"/>
    </source>
</evidence>
<dbReference type="Gene3D" id="3.30.565.10">
    <property type="entry name" value="Histidine kinase-like ATPase, C-terminal domain"/>
    <property type="match status" value="1"/>
</dbReference>
<keyword evidence="5" id="KW-0418">Kinase</keyword>
<feature type="modified residue" description="4-aspartylphosphate" evidence="6">
    <location>
        <position position="759"/>
    </location>
</feature>
<keyword evidence="3 6" id="KW-0597">Phosphoprotein</keyword>
<keyword evidence="7" id="KW-0472">Membrane</keyword>
<sequence length="1049" mass="118453">MVSASSQKFQGVLLISILLFSLGCDSGSLSKKRPRVESGILDLSNRWDFEKEEPLSIEGDWVFYWSQLFSEIKSPLTSDLGPTQKSNGQIKFGDVPNVWNEYKDQNRKYPGFGFATYKILVRLDKPETDMAIKMLEASTSYSLYVNGKKVISSGVVGKTPETSQPLYRPGVSEVFDLGRENEIAIEVSNFSHFKGGPWAKIFLGKRKELVSIRQSNIRLDLFIGGGLFVLGLYHLSLFAFLRRETSTLYYGILTICSTIRILITGERILYSIFPNFDFEWGYRLELISSFFISIFFPLFIRTLYPDELNKKVVRFFISIIVGLSFIVLFFPLIIYSKTISIFGILVTIACIYLVYVFWKAIRNKKLGAEVGLFFFLLFFAVVTNDILYANMIINTAYFSSYGVASFFVAQAFMVSQRFTSAYKLSEKLAHDLRESNQRLISLDKLKDEFLANTSHELRTPLQGIIGIADSLKRGVGGPLTQSVERQLGMIVTSGQRLSSLVNDIIDFSKLKHKDLNLNLRSVDLYQAVNFTLELNRISTDETKIKLVNAILPEFPDLLADENRLQQILQNLVSNAIKFTEKGEIVVSARIKALGIAEISVSDTGIGIDPIEHQKVFEFFEQVERGDSKNSSGAGLGLAISRALVALHGGEIGVESSPGSGSRFYFTIPLVSGRIPKSDGKELKNYKQGNHPGSTAAIQDESSDFEKNARILVVDDEPVNLQVIQNYLSLRNISSVTAKSGMEALEILQKDKAFDAVILDVMMPKMSGLDTAREIRKTMSTLELPILMLTAKNQDKDLMAALNNGANDYLLKPFDFEELILRINNLLALADGHKSRLNQENEKREAVNNVRQRINIDLHDHLGGKLTDLKFLSEELMAQNQEDRPIFKKINEAVNQSIHILREQMLKIEDLGLLSENFITGINLVLLRRYSDVERDLEFECQDELLQFFEEEKNETSIIELYSIVNEITNNDLKYGQGVAKWNFYLEDGNLITEMNAESSYHLKKHRTGRGTENLIYRISGLGGKVEMSLVENVYKIKINIPIGNFSVKK</sequence>
<protein>
    <recommendedName>
        <fullName evidence="2">histidine kinase</fullName>
        <ecNumber evidence="2">2.7.13.3</ecNumber>
    </recommendedName>
</protein>
<dbReference type="SUPFAM" id="SSF49785">
    <property type="entry name" value="Galactose-binding domain-like"/>
    <property type="match status" value="1"/>
</dbReference>
<evidence type="ECO:0000256" key="3">
    <source>
        <dbReference type="ARBA" id="ARBA00022553"/>
    </source>
</evidence>
<evidence type="ECO:0000256" key="1">
    <source>
        <dbReference type="ARBA" id="ARBA00000085"/>
    </source>
</evidence>
<dbReference type="InterPro" id="IPR005467">
    <property type="entry name" value="His_kinase_dom"/>
</dbReference>
<evidence type="ECO:0000313" key="10">
    <source>
        <dbReference type="EMBL" id="EJZ42531.1"/>
    </source>
</evidence>
<dbReference type="EC" id="2.7.13.3" evidence="2"/>
<dbReference type="Gene3D" id="1.10.287.130">
    <property type="match status" value="1"/>
</dbReference>
<proteinExistence type="predicted"/>
<dbReference type="CDD" id="cd00082">
    <property type="entry name" value="HisKA"/>
    <property type="match status" value="1"/>
</dbReference>
<evidence type="ECO:0000256" key="6">
    <source>
        <dbReference type="PROSITE-ProRule" id="PRU00169"/>
    </source>
</evidence>
<dbReference type="PANTHER" id="PTHR43047:SF72">
    <property type="entry name" value="OSMOSENSING HISTIDINE PROTEIN KINASE SLN1"/>
    <property type="match status" value="1"/>
</dbReference>
<keyword evidence="7" id="KW-0812">Transmembrane</keyword>
<dbReference type="CDD" id="cd16922">
    <property type="entry name" value="HATPase_EvgS-ArcB-TorS-like"/>
    <property type="match status" value="1"/>
</dbReference>
<name>A0ABN0HA70_9LEPT</name>
<dbReference type="CDD" id="cd17574">
    <property type="entry name" value="REC_OmpR"/>
    <property type="match status" value="1"/>
</dbReference>
<dbReference type="Gene3D" id="3.40.50.2300">
    <property type="match status" value="1"/>
</dbReference>
<dbReference type="SUPFAM" id="SSF47384">
    <property type="entry name" value="Homodimeric domain of signal transducing histidine kinase"/>
    <property type="match status" value="1"/>
</dbReference>
<dbReference type="InterPro" id="IPR036890">
    <property type="entry name" value="HATPase_C_sf"/>
</dbReference>
<feature type="transmembrane region" description="Helical" evidence="7">
    <location>
        <begin position="312"/>
        <end position="333"/>
    </location>
</feature>
<dbReference type="Gene3D" id="2.60.120.260">
    <property type="entry name" value="Galactose-binding domain-like"/>
    <property type="match status" value="1"/>
</dbReference>
<feature type="transmembrane region" description="Helical" evidence="7">
    <location>
        <begin position="339"/>
        <end position="358"/>
    </location>
</feature>
<dbReference type="InterPro" id="IPR003594">
    <property type="entry name" value="HATPase_dom"/>
</dbReference>
<dbReference type="RefSeq" id="WP_008589717.1">
    <property type="nucleotide sequence ID" value="NZ_AHOM02000004.1"/>
</dbReference>
<dbReference type="SMART" id="SM00448">
    <property type="entry name" value="REC"/>
    <property type="match status" value="1"/>
</dbReference>
<dbReference type="PANTHER" id="PTHR43047">
    <property type="entry name" value="TWO-COMPONENT HISTIDINE PROTEIN KINASE"/>
    <property type="match status" value="1"/>
</dbReference>
<evidence type="ECO:0000256" key="7">
    <source>
        <dbReference type="SAM" id="Phobius"/>
    </source>
</evidence>
<keyword evidence="7" id="KW-1133">Transmembrane helix</keyword>
<dbReference type="SMART" id="SM00387">
    <property type="entry name" value="HATPase_c"/>
    <property type="match status" value="1"/>
</dbReference>
<feature type="transmembrane region" description="Helical" evidence="7">
    <location>
        <begin position="221"/>
        <end position="241"/>
    </location>
</feature>
<dbReference type="SUPFAM" id="SSF55874">
    <property type="entry name" value="ATPase domain of HSP90 chaperone/DNA topoisomerase II/histidine kinase"/>
    <property type="match status" value="1"/>
</dbReference>
<dbReference type="Pfam" id="PF00072">
    <property type="entry name" value="Response_reg"/>
    <property type="match status" value="1"/>
</dbReference>
<dbReference type="InterPro" id="IPR011623">
    <property type="entry name" value="7TMR_DISM_rcpt_extracell_dom1"/>
</dbReference>
<feature type="domain" description="Histidine kinase" evidence="8">
    <location>
        <begin position="452"/>
        <end position="671"/>
    </location>
</feature>
<dbReference type="InterPro" id="IPR004358">
    <property type="entry name" value="Sig_transdc_His_kin-like_C"/>
</dbReference>
<dbReference type="SMART" id="SM00388">
    <property type="entry name" value="HisKA"/>
    <property type="match status" value="1"/>
</dbReference>
<dbReference type="PROSITE" id="PS50110">
    <property type="entry name" value="RESPONSE_REGULATORY"/>
    <property type="match status" value="1"/>
</dbReference>
<reference evidence="10 11" key="1">
    <citation type="submission" date="2012-08" db="EMBL/GenBank/DDBJ databases">
        <authorList>
            <person name="Harkins D.M."/>
            <person name="Durkin A.S."/>
            <person name="Selengut J.D."/>
            <person name="Sanka R."/>
            <person name="DePew J."/>
            <person name="Purushe J."/>
            <person name="Matthias M.A."/>
            <person name="Vinetz J.M."/>
            <person name="Sutton G.G."/>
            <person name="Nelson W.C."/>
            <person name="Fouts D.E."/>
        </authorList>
    </citation>
    <scope>NUCLEOTIDE SEQUENCE [LARGE SCALE GENOMIC DNA]</scope>
    <source>
        <strain evidence="10 11">MMD4847</strain>
    </source>
</reference>
<dbReference type="Proteomes" id="UP000018720">
    <property type="component" value="Unassembled WGS sequence"/>
</dbReference>
<keyword evidence="11" id="KW-1185">Reference proteome</keyword>
<accession>A0ABN0HA70</accession>
<dbReference type="PROSITE" id="PS50109">
    <property type="entry name" value="HIS_KIN"/>
    <property type="match status" value="1"/>
</dbReference>
<comment type="catalytic activity">
    <reaction evidence="1">
        <text>ATP + protein L-histidine = ADP + protein N-phospho-L-histidine.</text>
        <dbReference type="EC" id="2.7.13.3"/>
    </reaction>
</comment>
<dbReference type="Pfam" id="PF02518">
    <property type="entry name" value="HATPase_c"/>
    <property type="match status" value="1"/>
</dbReference>
<dbReference type="InterPro" id="IPR001789">
    <property type="entry name" value="Sig_transdc_resp-reg_receiver"/>
</dbReference>
<dbReference type="Pfam" id="PF00512">
    <property type="entry name" value="HisKA"/>
    <property type="match status" value="1"/>
</dbReference>
<evidence type="ECO:0000259" key="8">
    <source>
        <dbReference type="PROSITE" id="PS50109"/>
    </source>
</evidence>
<dbReference type="EMBL" id="AHOM02000004">
    <property type="protein sequence ID" value="EJZ42531.1"/>
    <property type="molecule type" value="Genomic_DNA"/>
</dbReference>
<feature type="domain" description="Response regulatory" evidence="9">
    <location>
        <begin position="709"/>
        <end position="826"/>
    </location>
</feature>
<dbReference type="Gene3D" id="1.20.5.1930">
    <property type="match status" value="1"/>
</dbReference>
<dbReference type="PRINTS" id="PR00344">
    <property type="entry name" value="BCTRLSENSOR"/>
</dbReference>
<evidence type="ECO:0000256" key="2">
    <source>
        <dbReference type="ARBA" id="ARBA00012438"/>
    </source>
</evidence>
<feature type="transmembrane region" description="Helical" evidence="7">
    <location>
        <begin position="282"/>
        <end position="300"/>
    </location>
</feature>
<organism evidence="10 11">
    <name type="scientific">Leptospira licerasiae str. MMD4847</name>
    <dbReference type="NCBI Taxonomy" id="1049971"/>
    <lineage>
        <taxon>Bacteria</taxon>
        <taxon>Pseudomonadati</taxon>
        <taxon>Spirochaetota</taxon>
        <taxon>Spirochaetia</taxon>
        <taxon>Leptospirales</taxon>
        <taxon>Leptospiraceae</taxon>
        <taxon>Leptospira</taxon>
    </lineage>
</organism>
<gene>
    <name evidence="10" type="ORF">LEP1GSC178_2924</name>
</gene>
<dbReference type="Pfam" id="PF07695">
    <property type="entry name" value="7TMR-DISM_7TM"/>
    <property type="match status" value="1"/>
</dbReference>
<evidence type="ECO:0000256" key="5">
    <source>
        <dbReference type="ARBA" id="ARBA00022777"/>
    </source>
</evidence>
<evidence type="ECO:0000313" key="11">
    <source>
        <dbReference type="Proteomes" id="UP000018720"/>
    </source>
</evidence>
<dbReference type="InterPro" id="IPR003661">
    <property type="entry name" value="HisK_dim/P_dom"/>
</dbReference>
<dbReference type="SUPFAM" id="SSF52172">
    <property type="entry name" value="CheY-like"/>
    <property type="match status" value="1"/>
</dbReference>
<dbReference type="InterPro" id="IPR011006">
    <property type="entry name" value="CheY-like_superfamily"/>
</dbReference>